<accession>A0A6J6WV40</accession>
<dbReference type="InterPro" id="IPR024079">
    <property type="entry name" value="MetalloPept_cat_dom_sf"/>
</dbReference>
<organism evidence="1">
    <name type="scientific">freshwater metagenome</name>
    <dbReference type="NCBI Taxonomy" id="449393"/>
    <lineage>
        <taxon>unclassified sequences</taxon>
        <taxon>metagenomes</taxon>
        <taxon>ecological metagenomes</taxon>
    </lineage>
</organism>
<dbReference type="Gene3D" id="3.40.390.10">
    <property type="entry name" value="Collagenase (Catalytic Domain)"/>
    <property type="match status" value="1"/>
</dbReference>
<dbReference type="EMBL" id="CAFBQE010000044">
    <property type="protein sequence ID" value="CAB5049335.1"/>
    <property type="molecule type" value="Genomic_DNA"/>
</dbReference>
<evidence type="ECO:0000313" key="2">
    <source>
        <dbReference type="EMBL" id="CAB5049335.1"/>
    </source>
</evidence>
<sequence>MKNSKLKITSTVLTTLLTVTSLIWSPSASSAAISKVAFAHDSSGEILHWDPCLAIGIRVNMKNAPSTAEVTIRNVIIELQKTTGLTLEYLGTLSDAPETSRDEFGIPMDFQTLIQFRTQSDVNNSDGQVDKINFHVSGNYIETANLQIDPTLKNERKPASLRQKLLHQFGHSFGLVDSKDKSMLMYKSLDSSGAQNFTAVELQALSGLGKTQCAEKKVYGPDVARDAKIIDCSVNSDNYVVTISTPLIFGRYKYKGLEYGTGARTVNPITSKVVIPISTTDTTDIGLESAGYIAFAGSIYLEDLPEIKAIVAENNLTGVFSRKVTSQFEVVAVSVIPVPLNGECLDAAVAHFGKIKQLSTTTISDLSQKLPASAKGSYKVVGIPGFYFSGSGEVNCPIGARYNLWANTKNVADYKLMSSTHCGGRVHELPFPEELTKWYLTVSDSNGVQQSISPVTVHELTPSDFKMEVTWVENGYITAEDSIDYETDVFDSFKGCTVSIEMQDPKGAWRKLYEKTNTSTFILGFVDTEGKNLVSRTSNFRVTAVSKSGGKLIWVVNGVKVTPQLDIEWNVKPITKGSVSFIVSPPMPTIELNLINHGASQSITPKIEFGTLKSKTVKGASIFTISDKETTGQFYLYSPETQTYKASRMTFIIDRGNIVSW</sequence>
<name>A0A6J6WV40_9ZZZZ</name>
<gene>
    <name evidence="1" type="ORF">UFOPK2967_00678</name>
    <name evidence="2" type="ORF">UFOPK4284_00750</name>
</gene>
<dbReference type="AlphaFoldDB" id="A0A6J6WV40"/>
<protein>
    <submittedName>
        <fullName evidence="1">Unannotated protein</fullName>
    </submittedName>
</protein>
<proteinExistence type="predicted"/>
<dbReference type="EMBL" id="CAFAAC010000035">
    <property type="protein sequence ID" value="CAB4787114.1"/>
    <property type="molecule type" value="Genomic_DNA"/>
</dbReference>
<reference evidence="1" key="1">
    <citation type="submission" date="2020-05" db="EMBL/GenBank/DDBJ databases">
        <authorList>
            <person name="Chiriac C."/>
            <person name="Salcher M."/>
            <person name="Ghai R."/>
            <person name="Kavagutti S V."/>
        </authorList>
    </citation>
    <scope>NUCLEOTIDE SEQUENCE</scope>
</reference>
<dbReference type="GO" id="GO:0008237">
    <property type="term" value="F:metallopeptidase activity"/>
    <property type="evidence" value="ECO:0007669"/>
    <property type="project" value="InterPro"/>
</dbReference>
<evidence type="ECO:0000313" key="1">
    <source>
        <dbReference type="EMBL" id="CAB4787114.1"/>
    </source>
</evidence>